<protein>
    <submittedName>
        <fullName evidence="2">Uncharacterized protein</fullName>
    </submittedName>
</protein>
<proteinExistence type="predicted"/>
<dbReference type="AlphaFoldDB" id="A0A078B4N8"/>
<organism evidence="2 3">
    <name type="scientific">Stylonychia lemnae</name>
    <name type="common">Ciliate</name>
    <dbReference type="NCBI Taxonomy" id="5949"/>
    <lineage>
        <taxon>Eukaryota</taxon>
        <taxon>Sar</taxon>
        <taxon>Alveolata</taxon>
        <taxon>Ciliophora</taxon>
        <taxon>Intramacronucleata</taxon>
        <taxon>Spirotrichea</taxon>
        <taxon>Stichotrichia</taxon>
        <taxon>Sporadotrichida</taxon>
        <taxon>Oxytrichidae</taxon>
        <taxon>Stylonychinae</taxon>
        <taxon>Stylonychia</taxon>
    </lineage>
</organism>
<dbReference type="InParanoid" id="A0A078B4N8"/>
<keyword evidence="3" id="KW-1185">Reference proteome</keyword>
<accession>A0A078B4N8</accession>
<feature type="compositionally biased region" description="Basic and acidic residues" evidence="1">
    <location>
        <begin position="42"/>
        <end position="53"/>
    </location>
</feature>
<gene>
    <name evidence="2" type="primary">Contig15076.g16066</name>
    <name evidence="2" type="ORF">STYLEM_17310</name>
</gene>
<name>A0A078B4N8_STYLE</name>
<feature type="compositionally biased region" description="Basic residues" evidence="1">
    <location>
        <begin position="54"/>
        <end position="64"/>
    </location>
</feature>
<sequence>MTLKIHKNDLIMIKSQLSLNEQEFSQLISEFGNSYLIYNNNEENKQQSKDSLRKRGRKKGSKNKVKIDSQIIMKSDSETSNSRKRGPPKKLTQQQINQLTAIQLVCYRYTKFACQQFLRNEVYYNLLRAAKPFILKLDKTNIKMIEQVLNKMLELGLKLRNNQFGLV</sequence>
<reference evidence="2 3" key="1">
    <citation type="submission" date="2014-06" db="EMBL/GenBank/DDBJ databases">
        <authorList>
            <person name="Swart Estienne"/>
        </authorList>
    </citation>
    <scope>NUCLEOTIDE SEQUENCE [LARGE SCALE GENOMIC DNA]</scope>
    <source>
        <strain evidence="2 3">130c</strain>
    </source>
</reference>
<evidence type="ECO:0000256" key="1">
    <source>
        <dbReference type="SAM" id="MobiDB-lite"/>
    </source>
</evidence>
<dbReference type="EMBL" id="CCKQ01016321">
    <property type="protein sequence ID" value="CDW88192.1"/>
    <property type="molecule type" value="Genomic_DNA"/>
</dbReference>
<evidence type="ECO:0000313" key="2">
    <source>
        <dbReference type="EMBL" id="CDW88192.1"/>
    </source>
</evidence>
<dbReference type="Proteomes" id="UP000039865">
    <property type="component" value="Unassembled WGS sequence"/>
</dbReference>
<evidence type="ECO:0000313" key="3">
    <source>
        <dbReference type="Proteomes" id="UP000039865"/>
    </source>
</evidence>
<feature type="region of interest" description="Disordered" evidence="1">
    <location>
        <begin position="42"/>
        <end position="92"/>
    </location>
</feature>